<keyword evidence="5 9" id="KW-0653">Protein transport</keyword>
<dbReference type="GO" id="GO:0008320">
    <property type="term" value="F:protein transmembrane transporter activity"/>
    <property type="evidence" value="ECO:0007669"/>
    <property type="project" value="UniProtKB-UniRule"/>
</dbReference>
<sequence>MSANDQTTTTGTDKAKLTLAVGTFLAGVVGFYGLEGQSDLIRVIGIVVVAAVAIAIAMTSQPGRNAWAFAREARQELRRVVWPTRQESIQTTLVVLVMVFIVAILLWLMDMFFMWGVGALVRPGG</sequence>
<dbReference type="OrthoDB" id="9806365at2"/>
<dbReference type="PANTHER" id="PTHR33910:SF1">
    <property type="entry name" value="PROTEIN TRANSLOCASE SUBUNIT SECE"/>
    <property type="match status" value="1"/>
</dbReference>
<comment type="subcellular location">
    <subcellularLocation>
        <location evidence="1">Membrane</location>
    </subcellularLocation>
</comment>
<dbReference type="HAMAP" id="MF_00422">
    <property type="entry name" value="SecE"/>
    <property type="match status" value="1"/>
</dbReference>
<feature type="transmembrane region" description="Helical" evidence="9">
    <location>
        <begin position="17"/>
        <end position="34"/>
    </location>
</feature>
<dbReference type="EMBL" id="SHLI01000002">
    <property type="protein sequence ID" value="RZU96822.1"/>
    <property type="molecule type" value="Genomic_DNA"/>
</dbReference>
<evidence type="ECO:0000256" key="8">
    <source>
        <dbReference type="ARBA" id="ARBA00023136"/>
    </source>
</evidence>
<dbReference type="PRINTS" id="PR01650">
    <property type="entry name" value="SECETRNLCASE"/>
</dbReference>
<evidence type="ECO:0000256" key="9">
    <source>
        <dbReference type="HAMAP-Rule" id="MF_00422"/>
    </source>
</evidence>
<dbReference type="GO" id="GO:0065002">
    <property type="term" value="P:intracellular protein transmembrane transport"/>
    <property type="evidence" value="ECO:0007669"/>
    <property type="project" value="UniProtKB-UniRule"/>
</dbReference>
<comment type="subunit">
    <text evidence="9">Component of the Sec protein translocase complex. Heterotrimer consisting of SecY, SecE and SecG subunits. The heterotrimers can form oligomers, although 1 heterotrimer is thought to be able to translocate proteins. Interacts with the ribosome. Interacts with SecDF, and other proteins may be involved. Interacts with SecA.</text>
</comment>
<evidence type="ECO:0000256" key="1">
    <source>
        <dbReference type="ARBA" id="ARBA00004370"/>
    </source>
</evidence>
<evidence type="ECO:0000313" key="10">
    <source>
        <dbReference type="EMBL" id="RZU96822.1"/>
    </source>
</evidence>
<dbReference type="Gene3D" id="1.20.5.1030">
    <property type="entry name" value="Preprotein translocase secy subunit"/>
    <property type="match status" value="1"/>
</dbReference>
<keyword evidence="4 9" id="KW-0812">Transmembrane</keyword>
<dbReference type="GO" id="GO:0006605">
    <property type="term" value="P:protein targeting"/>
    <property type="evidence" value="ECO:0007669"/>
    <property type="project" value="UniProtKB-UniRule"/>
</dbReference>
<proteinExistence type="inferred from homology"/>
<dbReference type="InterPro" id="IPR005807">
    <property type="entry name" value="SecE_bac"/>
</dbReference>
<feature type="transmembrane region" description="Helical" evidence="9">
    <location>
        <begin position="40"/>
        <end position="58"/>
    </location>
</feature>
<name>A0A4Q8CXS7_9GAMM</name>
<evidence type="ECO:0000256" key="7">
    <source>
        <dbReference type="ARBA" id="ARBA00023010"/>
    </source>
</evidence>
<dbReference type="InterPro" id="IPR001901">
    <property type="entry name" value="Translocase_SecE/Sec61-g"/>
</dbReference>
<evidence type="ECO:0000256" key="4">
    <source>
        <dbReference type="ARBA" id="ARBA00022692"/>
    </source>
</evidence>
<dbReference type="GO" id="GO:0005886">
    <property type="term" value="C:plasma membrane"/>
    <property type="evidence" value="ECO:0007669"/>
    <property type="project" value="UniProtKB-UniRule"/>
</dbReference>
<evidence type="ECO:0000256" key="6">
    <source>
        <dbReference type="ARBA" id="ARBA00022989"/>
    </source>
</evidence>
<dbReference type="Proteomes" id="UP000292298">
    <property type="component" value="Unassembled WGS sequence"/>
</dbReference>
<dbReference type="GO" id="GO:0043952">
    <property type="term" value="P:protein transport by the Sec complex"/>
    <property type="evidence" value="ECO:0007669"/>
    <property type="project" value="UniProtKB-UniRule"/>
</dbReference>
<protein>
    <recommendedName>
        <fullName evidence="9">Protein translocase subunit SecE</fullName>
    </recommendedName>
</protein>
<dbReference type="PROSITE" id="PS01067">
    <property type="entry name" value="SECE_SEC61G"/>
    <property type="match status" value="1"/>
</dbReference>
<evidence type="ECO:0000256" key="2">
    <source>
        <dbReference type="ARBA" id="ARBA00022448"/>
    </source>
</evidence>
<dbReference type="GO" id="GO:0009306">
    <property type="term" value="P:protein secretion"/>
    <property type="evidence" value="ECO:0007669"/>
    <property type="project" value="UniProtKB-UniRule"/>
</dbReference>
<keyword evidence="3 9" id="KW-1003">Cell membrane</keyword>
<dbReference type="NCBIfam" id="TIGR00964">
    <property type="entry name" value="secE_bact"/>
    <property type="match status" value="1"/>
</dbReference>
<dbReference type="NCBIfam" id="NF004371">
    <property type="entry name" value="PRK05740.1-1"/>
    <property type="match status" value="1"/>
</dbReference>
<evidence type="ECO:0000256" key="5">
    <source>
        <dbReference type="ARBA" id="ARBA00022927"/>
    </source>
</evidence>
<gene>
    <name evidence="9" type="primary">secE</name>
    <name evidence="10" type="ORF">EV698_2060</name>
</gene>
<keyword evidence="11" id="KW-1185">Reference proteome</keyword>
<dbReference type="AlphaFoldDB" id="A0A4Q8CXS7"/>
<feature type="transmembrane region" description="Helical" evidence="9">
    <location>
        <begin position="93"/>
        <end position="115"/>
    </location>
</feature>
<keyword evidence="2 9" id="KW-0813">Transport</keyword>
<evidence type="ECO:0000256" key="3">
    <source>
        <dbReference type="ARBA" id="ARBA00022475"/>
    </source>
</evidence>
<reference evidence="10 11" key="1">
    <citation type="submission" date="2019-02" db="EMBL/GenBank/DDBJ databases">
        <title>Genomic Encyclopedia of Type Strains, Phase IV (KMG-IV): sequencing the most valuable type-strain genomes for metagenomic binning, comparative biology and taxonomic classification.</title>
        <authorList>
            <person name="Goeker M."/>
        </authorList>
    </citation>
    <scope>NUCLEOTIDE SEQUENCE [LARGE SCALE GENOMIC DNA]</scope>
    <source>
        <strain evidence="10 11">DSM 21056</strain>
    </source>
</reference>
<dbReference type="PANTHER" id="PTHR33910">
    <property type="entry name" value="PROTEIN TRANSLOCASE SUBUNIT SECE"/>
    <property type="match status" value="1"/>
</dbReference>
<keyword evidence="6 9" id="KW-1133">Transmembrane helix</keyword>
<comment type="caution">
    <text evidence="10">The sequence shown here is derived from an EMBL/GenBank/DDBJ whole genome shotgun (WGS) entry which is preliminary data.</text>
</comment>
<dbReference type="InterPro" id="IPR038379">
    <property type="entry name" value="SecE_sf"/>
</dbReference>
<keyword evidence="8 9" id="KW-0472">Membrane</keyword>
<dbReference type="RefSeq" id="WP_130504109.1">
    <property type="nucleotide sequence ID" value="NZ_SHLI01000002.1"/>
</dbReference>
<accession>A0A4Q8CXS7</accession>
<evidence type="ECO:0000313" key="11">
    <source>
        <dbReference type="Proteomes" id="UP000292298"/>
    </source>
</evidence>
<comment type="similarity">
    <text evidence="9">Belongs to the SecE/SEC61-gamma family.</text>
</comment>
<organism evidence="10 11">
    <name type="scientific">Spiribacter vilamensis</name>
    <dbReference type="NCBI Taxonomy" id="531306"/>
    <lineage>
        <taxon>Bacteria</taxon>
        <taxon>Pseudomonadati</taxon>
        <taxon>Pseudomonadota</taxon>
        <taxon>Gammaproteobacteria</taxon>
        <taxon>Chromatiales</taxon>
        <taxon>Ectothiorhodospiraceae</taxon>
        <taxon>Spiribacter</taxon>
    </lineage>
</organism>
<comment type="caution">
    <text evidence="9">Lacks conserved residue(s) required for the propagation of feature annotation.</text>
</comment>
<keyword evidence="7 9" id="KW-0811">Translocation</keyword>
<comment type="function">
    <text evidence="9">Essential subunit of the Sec protein translocation channel SecYEG. Clamps together the 2 halves of SecY. May contact the channel plug during translocation.</text>
</comment>
<dbReference type="Pfam" id="PF00584">
    <property type="entry name" value="SecE"/>
    <property type="match status" value="1"/>
</dbReference>